<dbReference type="Proteomes" id="UP001314635">
    <property type="component" value="Unassembled WGS sequence"/>
</dbReference>
<comment type="caution">
    <text evidence="2">The sequence shown here is derived from an EMBL/GenBank/DDBJ whole genome shotgun (WGS) entry which is preliminary data.</text>
</comment>
<evidence type="ECO:0000313" key="3">
    <source>
        <dbReference type="Proteomes" id="UP001314635"/>
    </source>
</evidence>
<sequence length="64" mass="7348">MSKSEIIRRPRFGSAGVASDGQRPLRGTGEVVRGIDFRSKRRERIYDPDKIWSGEHTTQDFIEV</sequence>
<organism evidence="2 3">
    <name type="scientific">Bradyrhizobium denitrificans</name>
    <dbReference type="NCBI Taxonomy" id="2734912"/>
    <lineage>
        <taxon>Bacteria</taxon>
        <taxon>Pseudomonadati</taxon>
        <taxon>Pseudomonadota</taxon>
        <taxon>Alphaproteobacteria</taxon>
        <taxon>Hyphomicrobiales</taxon>
        <taxon>Nitrobacteraceae</taxon>
        <taxon>Bradyrhizobium</taxon>
    </lineage>
</organism>
<evidence type="ECO:0000256" key="1">
    <source>
        <dbReference type="SAM" id="MobiDB-lite"/>
    </source>
</evidence>
<dbReference type="RefSeq" id="WP_041750535.1">
    <property type="nucleotide sequence ID" value="NZ_JABFDP010000002.1"/>
</dbReference>
<accession>A0ABS5G376</accession>
<protein>
    <submittedName>
        <fullName evidence="2">Uncharacterized protein</fullName>
    </submittedName>
</protein>
<evidence type="ECO:0000313" key="2">
    <source>
        <dbReference type="EMBL" id="MBR1135747.1"/>
    </source>
</evidence>
<reference evidence="3" key="1">
    <citation type="journal article" date="2021" name="ISME J.">
        <title>Evolutionary origin and ecological implication of a unique nif island in free-living Bradyrhizobium lineages.</title>
        <authorList>
            <person name="Tao J."/>
        </authorList>
    </citation>
    <scope>NUCLEOTIDE SEQUENCE [LARGE SCALE GENOMIC DNA]</scope>
    <source>
        <strain evidence="3">SZCCT0094</strain>
    </source>
</reference>
<dbReference type="EMBL" id="JAFCLK010000006">
    <property type="protein sequence ID" value="MBR1135747.1"/>
    <property type="molecule type" value="Genomic_DNA"/>
</dbReference>
<name>A0ABS5G376_9BRAD</name>
<gene>
    <name evidence="2" type="ORF">JQ619_08215</name>
</gene>
<proteinExistence type="predicted"/>
<keyword evidence="3" id="KW-1185">Reference proteome</keyword>
<feature type="region of interest" description="Disordered" evidence="1">
    <location>
        <begin position="1"/>
        <end position="26"/>
    </location>
</feature>